<dbReference type="Pfam" id="PF00071">
    <property type="entry name" value="Ras"/>
    <property type="match status" value="1"/>
</dbReference>
<dbReference type="InterPro" id="IPR051065">
    <property type="entry name" value="Ras-related_GTPase"/>
</dbReference>
<dbReference type="AlphaFoldDB" id="A0A7R9GIG0"/>
<dbReference type="EMBL" id="CAJPEX010003662">
    <property type="protein sequence ID" value="CAG0922412.1"/>
    <property type="molecule type" value="Genomic_DNA"/>
</dbReference>
<sequence length="95" mass="10645">MTTTGIRGIRRKKSTLSEVKLVVFGAPGVGKTALTVRFLTKRYIGEYDHQSDNRYKHEALVDAEPVIFEITDVCCKASEKKSNFVPILKKKGENS</sequence>
<keyword evidence="6" id="KW-1185">Reference proteome</keyword>
<accession>A0A7R9GIG0</accession>
<evidence type="ECO:0000256" key="4">
    <source>
        <dbReference type="ARBA" id="ARBA00048098"/>
    </source>
</evidence>
<dbReference type="EC" id="3.6.5.2" evidence="2"/>
<dbReference type="Proteomes" id="UP000678499">
    <property type="component" value="Unassembled WGS sequence"/>
</dbReference>
<name>A0A7R9GIG0_9CRUS</name>
<comment type="similarity">
    <text evidence="1">Belongs to the small GTPase superfamily. Ras family.</text>
</comment>
<dbReference type="SUPFAM" id="SSF52540">
    <property type="entry name" value="P-loop containing nucleoside triphosphate hydrolases"/>
    <property type="match status" value="1"/>
</dbReference>
<dbReference type="EMBL" id="OA885699">
    <property type="protein sequence ID" value="CAD7282260.1"/>
    <property type="molecule type" value="Genomic_DNA"/>
</dbReference>
<reference evidence="5" key="1">
    <citation type="submission" date="2020-11" db="EMBL/GenBank/DDBJ databases">
        <authorList>
            <person name="Tran Van P."/>
        </authorList>
    </citation>
    <scope>NUCLEOTIDE SEQUENCE</scope>
</reference>
<dbReference type="OrthoDB" id="18798at2759"/>
<dbReference type="PANTHER" id="PTHR45704">
    <property type="entry name" value="RAS-LIKE FAMILY MEMBER 11"/>
    <property type="match status" value="1"/>
</dbReference>
<dbReference type="InterPro" id="IPR027417">
    <property type="entry name" value="P-loop_NTPase"/>
</dbReference>
<evidence type="ECO:0000256" key="3">
    <source>
        <dbReference type="ARBA" id="ARBA00022801"/>
    </source>
</evidence>
<dbReference type="Gene3D" id="3.40.50.300">
    <property type="entry name" value="P-loop containing nucleotide triphosphate hydrolases"/>
    <property type="match status" value="1"/>
</dbReference>
<evidence type="ECO:0000256" key="1">
    <source>
        <dbReference type="ARBA" id="ARBA00008344"/>
    </source>
</evidence>
<evidence type="ECO:0000256" key="2">
    <source>
        <dbReference type="ARBA" id="ARBA00011984"/>
    </source>
</evidence>
<keyword evidence="3" id="KW-0378">Hydrolase</keyword>
<proteinExistence type="inferred from homology"/>
<evidence type="ECO:0000313" key="5">
    <source>
        <dbReference type="EMBL" id="CAD7282260.1"/>
    </source>
</evidence>
<comment type="catalytic activity">
    <reaction evidence="4">
        <text>GTP + H2O = GDP + phosphate + H(+)</text>
        <dbReference type="Rhea" id="RHEA:19669"/>
        <dbReference type="ChEBI" id="CHEBI:15377"/>
        <dbReference type="ChEBI" id="CHEBI:15378"/>
        <dbReference type="ChEBI" id="CHEBI:37565"/>
        <dbReference type="ChEBI" id="CHEBI:43474"/>
        <dbReference type="ChEBI" id="CHEBI:58189"/>
        <dbReference type="EC" id="3.6.5.2"/>
    </reaction>
</comment>
<dbReference type="InterPro" id="IPR001806">
    <property type="entry name" value="Small_GTPase"/>
</dbReference>
<protein>
    <recommendedName>
        <fullName evidence="2">small monomeric GTPase</fullName>
        <ecNumber evidence="2">3.6.5.2</ecNumber>
    </recommendedName>
</protein>
<gene>
    <name evidence="5" type="ORF">NMOB1V02_LOCUS9889</name>
</gene>
<dbReference type="GO" id="GO:0003925">
    <property type="term" value="F:G protein activity"/>
    <property type="evidence" value="ECO:0007669"/>
    <property type="project" value="UniProtKB-EC"/>
</dbReference>
<dbReference type="GO" id="GO:0005525">
    <property type="term" value="F:GTP binding"/>
    <property type="evidence" value="ECO:0007669"/>
    <property type="project" value="InterPro"/>
</dbReference>
<organism evidence="5">
    <name type="scientific">Notodromas monacha</name>
    <dbReference type="NCBI Taxonomy" id="399045"/>
    <lineage>
        <taxon>Eukaryota</taxon>
        <taxon>Metazoa</taxon>
        <taxon>Ecdysozoa</taxon>
        <taxon>Arthropoda</taxon>
        <taxon>Crustacea</taxon>
        <taxon>Oligostraca</taxon>
        <taxon>Ostracoda</taxon>
        <taxon>Podocopa</taxon>
        <taxon>Podocopida</taxon>
        <taxon>Cypridocopina</taxon>
        <taxon>Cypridoidea</taxon>
        <taxon>Cyprididae</taxon>
        <taxon>Notodromas</taxon>
    </lineage>
</organism>
<evidence type="ECO:0000313" key="6">
    <source>
        <dbReference type="Proteomes" id="UP000678499"/>
    </source>
</evidence>